<proteinExistence type="evidence at transcript level"/>
<organism evidence="1">
    <name type="scientific">Schistosoma japonicum</name>
    <name type="common">Blood fluke</name>
    <dbReference type="NCBI Taxonomy" id="6182"/>
    <lineage>
        <taxon>Eukaryota</taxon>
        <taxon>Metazoa</taxon>
        <taxon>Spiralia</taxon>
        <taxon>Lophotrochozoa</taxon>
        <taxon>Platyhelminthes</taxon>
        <taxon>Trematoda</taxon>
        <taxon>Digenea</taxon>
        <taxon>Strigeidida</taxon>
        <taxon>Schistosomatoidea</taxon>
        <taxon>Schistosomatidae</taxon>
        <taxon>Schistosoma</taxon>
    </lineage>
</organism>
<evidence type="ECO:0000313" key="1">
    <source>
        <dbReference type="EMBL" id="AAX28487.1"/>
    </source>
</evidence>
<reference evidence="1" key="2">
    <citation type="journal article" date="2006" name="PLoS Pathog.">
        <title>New perspectives on host-parasite interplay by comparative transcriptomic and proteomic analyses of Schistosoma japonicum.</title>
        <authorList>
            <person name="Liu F."/>
            <person name="Lu J."/>
            <person name="Hu W."/>
            <person name="Wang S.Y."/>
            <person name="Cui S.J."/>
            <person name="Chi M."/>
            <person name="Yan Q."/>
            <person name="Wang X.R."/>
            <person name="Song H.D."/>
            <person name="Xu X.N."/>
            <person name="Wang J.J."/>
            <person name="Zhang X.L."/>
            <person name="Zhang X."/>
            <person name="Wang Z.Q."/>
            <person name="Xue C.L."/>
            <person name="Brindley P.J."/>
            <person name="McManus D.P."/>
            <person name="Yang P.Y."/>
            <person name="Feng Z."/>
            <person name="Chen Z."/>
            <person name="Han Z.G."/>
        </authorList>
    </citation>
    <scope>NUCLEOTIDE SEQUENCE</scope>
</reference>
<dbReference type="AlphaFoldDB" id="Q5BVT8"/>
<reference evidence="1" key="1">
    <citation type="submission" date="2005-03" db="EMBL/GenBank/DDBJ databases">
        <authorList>
            <person name="Han Z."/>
        </authorList>
    </citation>
    <scope>NUCLEOTIDE SEQUENCE</scope>
</reference>
<dbReference type="EMBL" id="AY812598">
    <property type="protein sequence ID" value="AAX28487.1"/>
    <property type="molecule type" value="mRNA"/>
</dbReference>
<protein>
    <submittedName>
        <fullName evidence="1">Uncharacterized protein</fullName>
    </submittedName>
</protein>
<accession>Q5BVT8</accession>
<name>Q5BVT8_SCHJA</name>
<sequence length="49" mass="5805">MIMEESILLKLWDMTPLISQLNRSMRLLSIFFHRLYILSAPVLSSRNLI</sequence>